<evidence type="ECO:0000256" key="5">
    <source>
        <dbReference type="ARBA" id="ARBA00023136"/>
    </source>
</evidence>
<organism evidence="7 8">
    <name type="scientific">Vibrio diazotrophicus</name>
    <dbReference type="NCBI Taxonomy" id="685"/>
    <lineage>
        <taxon>Bacteria</taxon>
        <taxon>Pseudomonadati</taxon>
        <taxon>Pseudomonadota</taxon>
        <taxon>Gammaproteobacteria</taxon>
        <taxon>Vibrionales</taxon>
        <taxon>Vibrionaceae</taxon>
        <taxon>Vibrio</taxon>
    </lineage>
</organism>
<keyword evidence="4 6" id="KW-1133">Transmembrane helix</keyword>
<evidence type="ECO:0000256" key="4">
    <source>
        <dbReference type="ARBA" id="ARBA00022989"/>
    </source>
</evidence>
<name>A0A2J8HYJ2_VIBDI</name>
<evidence type="ECO:0000256" key="1">
    <source>
        <dbReference type="ARBA" id="ARBA00004651"/>
    </source>
</evidence>
<comment type="caution">
    <text evidence="7">The sequence shown here is derived from an EMBL/GenBank/DDBJ whole genome shotgun (WGS) entry which is preliminary data.</text>
</comment>
<keyword evidence="5 6" id="KW-0472">Membrane</keyword>
<gene>
    <name evidence="7" type="ORF">C1N32_17205</name>
</gene>
<dbReference type="PANTHER" id="PTHR30086:SF20">
    <property type="entry name" value="ARGININE EXPORTER PROTEIN ARGO-RELATED"/>
    <property type="match status" value="1"/>
</dbReference>
<dbReference type="EMBL" id="POSK01000012">
    <property type="protein sequence ID" value="PNI03329.1"/>
    <property type="molecule type" value="Genomic_DNA"/>
</dbReference>
<evidence type="ECO:0000256" key="3">
    <source>
        <dbReference type="ARBA" id="ARBA00022692"/>
    </source>
</evidence>
<dbReference type="OrthoDB" id="9812084at2"/>
<feature type="transmembrane region" description="Helical" evidence="6">
    <location>
        <begin position="38"/>
        <end position="60"/>
    </location>
</feature>
<dbReference type="GO" id="GO:0015171">
    <property type="term" value="F:amino acid transmembrane transporter activity"/>
    <property type="evidence" value="ECO:0007669"/>
    <property type="project" value="TreeGrafter"/>
</dbReference>
<dbReference type="Proteomes" id="UP000236449">
    <property type="component" value="Unassembled WGS sequence"/>
</dbReference>
<protein>
    <submittedName>
        <fullName evidence="7">LysE family translocator</fullName>
    </submittedName>
</protein>
<feature type="transmembrane region" description="Helical" evidence="6">
    <location>
        <begin position="142"/>
        <end position="167"/>
    </location>
</feature>
<dbReference type="InterPro" id="IPR001123">
    <property type="entry name" value="LeuE-type"/>
</dbReference>
<dbReference type="GO" id="GO:0033228">
    <property type="term" value="P:cysteine export across plasma membrane"/>
    <property type="evidence" value="ECO:0007669"/>
    <property type="project" value="TreeGrafter"/>
</dbReference>
<dbReference type="AlphaFoldDB" id="A0A2J8HYJ2"/>
<evidence type="ECO:0000313" key="8">
    <source>
        <dbReference type="Proteomes" id="UP000236449"/>
    </source>
</evidence>
<feature type="transmembrane region" description="Helical" evidence="6">
    <location>
        <begin position="179"/>
        <end position="196"/>
    </location>
</feature>
<evidence type="ECO:0000256" key="6">
    <source>
        <dbReference type="SAM" id="Phobius"/>
    </source>
</evidence>
<dbReference type="GO" id="GO:0005886">
    <property type="term" value="C:plasma membrane"/>
    <property type="evidence" value="ECO:0007669"/>
    <property type="project" value="UniProtKB-SubCell"/>
</dbReference>
<comment type="subcellular location">
    <subcellularLocation>
        <location evidence="1">Cell membrane</location>
        <topology evidence="1">Multi-pass membrane protein</topology>
    </subcellularLocation>
</comment>
<feature type="transmembrane region" description="Helical" evidence="6">
    <location>
        <begin position="6"/>
        <end position="26"/>
    </location>
</feature>
<feature type="transmembrane region" description="Helical" evidence="6">
    <location>
        <begin position="72"/>
        <end position="90"/>
    </location>
</feature>
<feature type="transmembrane region" description="Helical" evidence="6">
    <location>
        <begin position="120"/>
        <end position="136"/>
    </location>
</feature>
<accession>A0A2J8HYJ2</accession>
<dbReference type="Pfam" id="PF01810">
    <property type="entry name" value="LysE"/>
    <property type="match status" value="1"/>
</dbReference>
<keyword evidence="3 6" id="KW-0812">Transmembrane</keyword>
<sequence>MDSIFVAMVSFAFVGAVTPGPVNLIAASTVAQRGKNVAVTYVLGASIAYTIVVFITGITLNTVVEWLPKVELWMQFIASAFLCYLAYKLYSAPLERLSVEDGHHLGWANGALVQLLNPKAWLVAMSGVSLFVVGQNEQQSWLWMYTLVSLIACLVGVGIWAVVGSMLTNYLNGKRRQQIFNRVMAMILLVSVVMIWN</sequence>
<dbReference type="RefSeq" id="WP_102966895.1">
    <property type="nucleotide sequence ID" value="NZ_POSK01000012.1"/>
</dbReference>
<keyword evidence="2" id="KW-1003">Cell membrane</keyword>
<reference evidence="7 8" key="1">
    <citation type="submission" date="2018-01" db="EMBL/GenBank/DDBJ databases">
        <title>Draft genome sequences of six Vibrio diazotrophicus strains isolated from deep-sea sediments of the Baltic Sea.</title>
        <authorList>
            <person name="Castillo D."/>
            <person name="Vandieken V."/>
            <person name="Chiang O."/>
            <person name="Middelboe M."/>
        </authorList>
    </citation>
    <scope>NUCLEOTIDE SEQUENCE [LARGE SCALE GENOMIC DNA]</scope>
    <source>
        <strain evidence="7 8">60.27F</strain>
    </source>
</reference>
<evidence type="ECO:0000256" key="2">
    <source>
        <dbReference type="ARBA" id="ARBA00022475"/>
    </source>
</evidence>
<dbReference type="PANTHER" id="PTHR30086">
    <property type="entry name" value="ARGININE EXPORTER PROTEIN ARGO"/>
    <property type="match status" value="1"/>
</dbReference>
<evidence type="ECO:0000313" key="7">
    <source>
        <dbReference type="EMBL" id="PNI03329.1"/>
    </source>
</evidence>
<proteinExistence type="predicted"/>